<dbReference type="Proteomes" id="UP000011082">
    <property type="component" value="Unassembled WGS sequence"/>
</dbReference>
<dbReference type="GO" id="GO:0006396">
    <property type="term" value="P:RNA processing"/>
    <property type="evidence" value="ECO:0007669"/>
    <property type="project" value="InterPro"/>
</dbReference>
<dbReference type="InParanoid" id="L2GKA6"/>
<proteinExistence type="predicted"/>
<dbReference type="InterPro" id="IPR007175">
    <property type="entry name" value="Rpr2/Snm1/Rpp21"/>
</dbReference>
<gene>
    <name evidence="1" type="ORF">VICG_01654</name>
</gene>
<accession>L2GKA6</accession>
<sequence>MRQKNTKHIQTSLEYLLKLAQILPNHLGRKKAKDLMQICRKYQIRLGKVKQIICKKCYTVLTPKISSESKLEKRECGFGMSVQCNSCSSSTFTVKRGA</sequence>
<dbReference type="EMBL" id="JH370146">
    <property type="protein sequence ID" value="ELA41281.1"/>
    <property type="molecule type" value="Genomic_DNA"/>
</dbReference>
<dbReference type="AlphaFoldDB" id="L2GKA6"/>
<dbReference type="OrthoDB" id="128536at2759"/>
<evidence type="ECO:0000313" key="1">
    <source>
        <dbReference type="EMBL" id="ELA41281.1"/>
    </source>
</evidence>
<keyword evidence="2" id="KW-1185">Reference proteome</keyword>
<organism evidence="1 2">
    <name type="scientific">Vittaforma corneae (strain ATCC 50505)</name>
    <name type="common">Microsporidian parasite</name>
    <name type="synonym">Nosema corneum</name>
    <dbReference type="NCBI Taxonomy" id="993615"/>
    <lineage>
        <taxon>Eukaryota</taxon>
        <taxon>Fungi</taxon>
        <taxon>Fungi incertae sedis</taxon>
        <taxon>Microsporidia</taxon>
        <taxon>Nosematidae</taxon>
        <taxon>Vittaforma</taxon>
    </lineage>
</organism>
<name>L2GKA6_VITCO</name>
<reference evidence="2" key="1">
    <citation type="submission" date="2011-05" db="EMBL/GenBank/DDBJ databases">
        <title>The genome sequence of Vittaforma corneae strain ATCC 50505.</title>
        <authorList>
            <consortium name="The Broad Institute Genome Sequencing Platform"/>
            <person name="Cuomo C."/>
            <person name="Didier E."/>
            <person name="Bowers L."/>
            <person name="Young S.K."/>
            <person name="Zeng Q."/>
            <person name="Gargeya S."/>
            <person name="Fitzgerald M."/>
            <person name="Haas B."/>
            <person name="Abouelleil A."/>
            <person name="Alvarado L."/>
            <person name="Arachchi H.M."/>
            <person name="Berlin A."/>
            <person name="Chapman S.B."/>
            <person name="Gearin G."/>
            <person name="Goldberg J."/>
            <person name="Griggs A."/>
            <person name="Gujja S."/>
            <person name="Hansen M."/>
            <person name="Heiman D."/>
            <person name="Howarth C."/>
            <person name="Larimer J."/>
            <person name="Lui A."/>
            <person name="MacDonald P.J.P."/>
            <person name="McCowen C."/>
            <person name="Montmayeur A."/>
            <person name="Murphy C."/>
            <person name="Neiman D."/>
            <person name="Pearson M."/>
            <person name="Priest M."/>
            <person name="Roberts A."/>
            <person name="Saif S."/>
            <person name="Shea T."/>
            <person name="Sisk P."/>
            <person name="Stolte C."/>
            <person name="Sykes S."/>
            <person name="Wortman J."/>
            <person name="Nusbaum C."/>
            <person name="Birren B."/>
        </authorList>
    </citation>
    <scope>NUCLEOTIDE SEQUENCE [LARGE SCALE GENOMIC DNA]</scope>
    <source>
        <strain evidence="2">ATCC 50505</strain>
    </source>
</reference>
<protein>
    <submittedName>
        <fullName evidence="1">Uncharacterized protein</fullName>
    </submittedName>
</protein>
<dbReference type="VEuPathDB" id="MicrosporidiaDB:VICG_01654"/>
<evidence type="ECO:0000313" key="2">
    <source>
        <dbReference type="Proteomes" id="UP000011082"/>
    </source>
</evidence>
<dbReference type="RefSeq" id="XP_007605099.1">
    <property type="nucleotide sequence ID" value="XM_007605037.1"/>
</dbReference>
<dbReference type="Pfam" id="PF04032">
    <property type="entry name" value="Rpr2"/>
    <property type="match status" value="1"/>
</dbReference>
<dbReference type="GeneID" id="19882364"/>
<dbReference type="HOGENOM" id="CLU_2335239_0_0_1"/>